<dbReference type="GO" id="GO:0004805">
    <property type="term" value="F:trehalose-phosphatase activity"/>
    <property type="evidence" value="ECO:0007669"/>
    <property type="project" value="TreeGrafter"/>
</dbReference>
<dbReference type="InterPro" id="IPR036412">
    <property type="entry name" value="HAD-like_sf"/>
</dbReference>
<dbReference type="InterPro" id="IPR003337">
    <property type="entry name" value="Trehalose_PPase"/>
</dbReference>
<name>A0A4P9XW53_9FUNG</name>
<keyword evidence="3" id="KW-0808">Transferase</keyword>
<dbReference type="GO" id="GO:0003825">
    <property type="term" value="F:alpha,alpha-trehalose-phosphate synthase (UDP-forming) activity"/>
    <property type="evidence" value="ECO:0007669"/>
    <property type="project" value="TreeGrafter"/>
</dbReference>
<dbReference type="GO" id="GO:0005946">
    <property type="term" value="C:alpha,alpha-trehalose-phosphate synthase complex (UDP-forming)"/>
    <property type="evidence" value="ECO:0007669"/>
    <property type="project" value="TreeGrafter"/>
</dbReference>
<dbReference type="PANTHER" id="PTHR10788:SF123">
    <property type="entry name" value="TREHALOSE-PHOSPHATASE"/>
    <property type="match status" value="1"/>
</dbReference>
<dbReference type="Proteomes" id="UP000271241">
    <property type="component" value="Unassembled WGS sequence"/>
</dbReference>
<proteinExistence type="inferred from homology"/>
<evidence type="ECO:0000313" key="4">
    <source>
        <dbReference type="Proteomes" id="UP000271241"/>
    </source>
</evidence>
<dbReference type="Gene3D" id="3.40.50.1000">
    <property type="entry name" value="HAD superfamily/HAD-like"/>
    <property type="match status" value="1"/>
</dbReference>
<dbReference type="FunFam" id="3.40.50.1000:FF:000052">
    <property type="entry name" value="Alpha,alpha-trehalose-phosphate synthase [UDP-forming] 6"/>
    <property type="match status" value="1"/>
</dbReference>
<keyword evidence="4" id="KW-1185">Reference proteome</keyword>
<dbReference type="OrthoDB" id="755951at2759"/>
<organism evidence="3 4">
    <name type="scientific">Thamnocephalis sphaerospora</name>
    <dbReference type="NCBI Taxonomy" id="78915"/>
    <lineage>
        <taxon>Eukaryota</taxon>
        <taxon>Fungi</taxon>
        <taxon>Fungi incertae sedis</taxon>
        <taxon>Zoopagomycota</taxon>
        <taxon>Zoopagomycotina</taxon>
        <taxon>Zoopagomycetes</taxon>
        <taxon>Zoopagales</taxon>
        <taxon>Sigmoideomycetaceae</taxon>
        <taxon>Thamnocephalis</taxon>
    </lineage>
</organism>
<dbReference type="NCBIfam" id="TIGR00685">
    <property type="entry name" value="T6PP"/>
    <property type="match status" value="1"/>
</dbReference>
<dbReference type="InterPro" id="IPR001830">
    <property type="entry name" value="Glyco_trans_20"/>
</dbReference>
<dbReference type="STRING" id="78915.A0A4P9XW53"/>
<dbReference type="CDD" id="cd03788">
    <property type="entry name" value="GT20_TPS"/>
    <property type="match status" value="1"/>
</dbReference>
<dbReference type="Pfam" id="PF02358">
    <property type="entry name" value="Trehalose_PPase"/>
    <property type="match status" value="1"/>
</dbReference>
<dbReference type="CDD" id="cd01627">
    <property type="entry name" value="HAD_TPP"/>
    <property type="match status" value="1"/>
</dbReference>
<dbReference type="NCBIfam" id="TIGR01484">
    <property type="entry name" value="HAD-SF-IIB"/>
    <property type="match status" value="1"/>
</dbReference>
<dbReference type="InterPro" id="IPR006379">
    <property type="entry name" value="HAD-SF_hydro_IIB"/>
</dbReference>
<dbReference type="SUPFAM" id="SSF53756">
    <property type="entry name" value="UDP-Glycosyltransferase/glycogen phosphorylase"/>
    <property type="match status" value="1"/>
</dbReference>
<reference evidence="4" key="1">
    <citation type="journal article" date="2018" name="Nat. Microbiol.">
        <title>Leveraging single-cell genomics to expand the fungal tree of life.</title>
        <authorList>
            <person name="Ahrendt S.R."/>
            <person name="Quandt C.A."/>
            <person name="Ciobanu D."/>
            <person name="Clum A."/>
            <person name="Salamov A."/>
            <person name="Andreopoulos B."/>
            <person name="Cheng J.F."/>
            <person name="Woyke T."/>
            <person name="Pelin A."/>
            <person name="Henrissat B."/>
            <person name="Reynolds N.K."/>
            <person name="Benny G.L."/>
            <person name="Smith M.E."/>
            <person name="James T.Y."/>
            <person name="Grigoriev I.V."/>
        </authorList>
    </citation>
    <scope>NUCLEOTIDE SEQUENCE [LARGE SCALE GENOMIC DNA]</scope>
    <source>
        <strain evidence="4">RSA 1356</strain>
    </source>
</reference>
<evidence type="ECO:0000313" key="3">
    <source>
        <dbReference type="EMBL" id="RKP09640.1"/>
    </source>
</evidence>
<dbReference type="GO" id="GO:0005829">
    <property type="term" value="C:cytosol"/>
    <property type="evidence" value="ECO:0007669"/>
    <property type="project" value="TreeGrafter"/>
</dbReference>
<dbReference type="FunFam" id="3.40.50.2000:FF:000036">
    <property type="entry name" value="Alpha,alpha-trehalose-phosphate synthase subunit Tps2"/>
    <property type="match status" value="1"/>
</dbReference>
<comment type="similarity">
    <text evidence="1">In the N-terminal section; belongs to the glycosyltransferase 20 family.</text>
</comment>
<dbReference type="Pfam" id="PF00982">
    <property type="entry name" value="Glyco_transf_20"/>
    <property type="match status" value="1"/>
</dbReference>
<dbReference type="Gene3D" id="3.30.70.1020">
    <property type="entry name" value="Trehalose-6-phosphate phosphatase related protein, domain 2"/>
    <property type="match status" value="1"/>
</dbReference>
<gene>
    <name evidence="3" type="ORF">THASP1DRAFT_13978</name>
</gene>
<protein>
    <submittedName>
        <fullName evidence="3">Glycosyltransferase family 20-domain-containing protein</fullName>
    </submittedName>
</protein>
<sequence length="569" mass="63360">QTYSYSRHFISSCTRVLGLESTPTGVDYHGTHVAINIFPIGVDVATTERFRRSDGVLDKMSILRKLYAGKLIIVGRDRLDPVKGIVHKLNAFEKFLERYPEWQGRVVLVQVTTPGRVPLPKLEKNISETVARINGLYGSIEFIPVHYYRQQIDRDEYLALLSVAQVALITSIRDGMNTTSYEYVLCQHNGDRNPLILSEFAGTAGSLSAAILVNPWDYVGVADAINEALTMSAEDKNTKHQHLYNHVATYTAEYWARAFVRELRANLRMPGRGGTTPLLDGERIRTAYTQATGRRLLMFDYDGTLTSIRKVPGAAVPSAPMVEALTKLAADPRNDVWVISGRDQPTLERWLGDIPKLGLSAEHGCFIRHPGQAWINLLEQDDFSWKKEVSEIFDYYTERTQGSFIEHKSSSITWHYRLADPAFGEFQAKECQNHLENAVLSKLPVEILVGKKNLEVRPVSINKGGVVSRLVSDAVGPSQEPAPIDCGFLICAGDDKTDEDMFRAIRRDRRLADTSNVYCVTIGEATKKTAANWHVPTPADLIDVLRGLAGFCPVPADAREVGDDVGNDA</sequence>
<dbReference type="PANTHER" id="PTHR10788">
    <property type="entry name" value="TREHALOSE-6-PHOSPHATE SYNTHASE"/>
    <property type="match status" value="1"/>
</dbReference>
<feature type="non-terminal residue" evidence="3">
    <location>
        <position position="1"/>
    </location>
</feature>
<dbReference type="InterPro" id="IPR023214">
    <property type="entry name" value="HAD_sf"/>
</dbReference>
<dbReference type="AlphaFoldDB" id="A0A4P9XW53"/>
<dbReference type="FunFam" id="3.30.70.1020:FF:000002">
    <property type="entry name" value="Trehalose-6-phosphate synthase 2"/>
    <property type="match status" value="1"/>
</dbReference>
<dbReference type="GO" id="GO:0005992">
    <property type="term" value="P:trehalose biosynthetic process"/>
    <property type="evidence" value="ECO:0007669"/>
    <property type="project" value="InterPro"/>
</dbReference>
<evidence type="ECO:0000256" key="2">
    <source>
        <dbReference type="ARBA" id="ARBA00006330"/>
    </source>
</evidence>
<comment type="similarity">
    <text evidence="2">In the C-terminal section; belongs to the trehalose phosphatase family.</text>
</comment>
<dbReference type="SUPFAM" id="SSF56784">
    <property type="entry name" value="HAD-like"/>
    <property type="match status" value="1"/>
</dbReference>
<dbReference type="Gene3D" id="3.40.50.2000">
    <property type="entry name" value="Glycogen Phosphorylase B"/>
    <property type="match status" value="2"/>
</dbReference>
<evidence type="ECO:0000256" key="1">
    <source>
        <dbReference type="ARBA" id="ARBA00005409"/>
    </source>
</evidence>
<dbReference type="EMBL" id="KZ992498">
    <property type="protein sequence ID" value="RKP09640.1"/>
    <property type="molecule type" value="Genomic_DNA"/>
</dbReference>
<accession>A0A4P9XW53</accession>